<proteinExistence type="predicted"/>
<dbReference type="InterPro" id="IPR037401">
    <property type="entry name" value="SnoaL-like"/>
</dbReference>
<evidence type="ECO:0000313" key="2">
    <source>
        <dbReference type="EMBL" id="TVZ05537.1"/>
    </source>
</evidence>
<organism evidence="2 3">
    <name type="scientific">Trebonia kvetii</name>
    <dbReference type="NCBI Taxonomy" id="2480626"/>
    <lineage>
        <taxon>Bacteria</taxon>
        <taxon>Bacillati</taxon>
        <taxon>Actinomycetota</taxon>
        <taxon>Actinomycetes</taxon>
        <taxon>Streptosporangiales</taxon>
        <taxon>Treboniaceae</taxon>
        <taxon>Trebonia</taxon>
    </lineage>
</organism>
<dbReference type="Gene3D" id="3.10.450.50">
    <property type="match status" value="1"/>
</dbReference>
<dbReference type="OrthoDB" id="5176305at2"/>
<keyword evidence="3" id="KW-1185">Reference proteome</keyword>
<accession>A0A6P2C3L2</accession>
<protein>
    <recommendedName>
        <fullName evidence="1">SnoaL-like domain-containing protein</fullName>
    </recommendedName>
</protein>
<dbReference type="AlphaFoldDB" id="A0A6P2C3L2"/>
<dbReference type="Pfam" id="PF12680">
    <property type="entry name" value="SnoaL_2"/>
    <property type="match status" value="1"/>
</dbReference>
<dbReference type="RefSeq" id="WP_145853238.1">
    <property type="nucleotide sequence ID" value="NZ_RPFW01000002.1"/>
</dbReference>
<comment type="caution">
    <text evidence="2">The sequence shown here is derived from an EMBL/GenBank/DDBJ whole genome shotgun (WGS) entry which is preliminary data.</text>
</comment>
<feature type="domain" description="SnoaL-like" evidence="1">
    <location>
        <begin position="17"/>
        <end position="117"/>
    </location>
</feature>
<dbReference type="SUPFAM" id="SSF54427">
    <property type="entry name" value="NTF2-like"/>
    <property type="match status" value="1"/>
</dbReference>
<name>A0A6P2C3L2_9ACTN</name>
<dbReference type="Proteomes" id="UP000460272">
    <property type="component" value="Unassembled WGS sequence"/>
</dbReference>
<dbReference type="InterPro" id="IPR032710">
    <property type="entry name" value="NTF2-like_dom_sf"/>
</dbReference>
<evidence type="ECO:0000259" key="1">
    <source>
        <dbReference type="Pfam" id="PF12680"/>
    </source>
</evidence>
<gene>
    <name evidence="2" type="ORF">EAS64_13485</name>
</gene>
<reference evidence="2 3" key="1">
    <citation type="submission" date="2018-11" db="EMBL/GenBank/DDBJ databases">
        <title>Trebonia kvetii gen.nov., sp.nov., a novel acidophilic actinobacterium, and proposal of the new actinobacterial family Treboniaceae fam. nov.</title>
        <authorList>
            <person name="Rapoport D."/>
            <person name="Sagova-Mareckova M."/>
            <person name="Sedlacek I."/>
            <person name="Provaznik J."/>
            <person name="Kralova S."/>
            <person name="Pavlinic D."/>
            <person name="Benes V."/>
            <person name="Kopecky J."/>
        </authorList>
    </citation>
    <scope>NUCLEOTIDE SEQUENCE [LARGE SCALE GENOMIC DNA]</scope>
    <source>
        <strain evidence="2 3">15Tr583</strain>
    </source>
</reference>
<evidence type="ECO:0000313" key="3">
    <source>
        <dbReference type="Proteomes" id="UP000460272"/>
    </source>
</evidence>
<dbReference type="EMBL" id="RPFW01000002">
    <property type="protein sequence ID" value="TVZ05537.1"/>
    <property type="molecule type" value="Genomic_DNA"/>
</dbReference>
<sequence length="135" mass="13912">MPGDINAGAEPGTLAARVRHALESGDLDAMRDLLAPGARWGAPEGPGDFDCRNRDEVIAWWARAQAAGARATVVEVAAAADALLVGLDVTGTPGAAEEGGTARRWQVLRVSGGRVTDIRGFDDRAEAVARAGLPA</sequence>